<dbReference type="SMART" id="SM00839">
    <property type="entry name" value="ELFV_dehydrog"/>
    <property type="match status" value="1"/>
</dbReference>
<protein>
    <recommendedName>
        <fullName evidence="3">Glutamate dehydrogenase</fullName>
    </recommendedName>
</protein>
<dbReference type="SUPFAM" id="SSF51735">
    <property type="entry name" value="NAD(P)-binding Rossmann-fold domains"/>
    <property type="match status" value="1"/>
</dbReference>
<gene>
    <name evidence="6" type="ORF">OJ996_07360</name>
</gene>
<dbReference type="InterPro" id="IPR014362">
    <property type="entry name" value="Glu_DH"/>
</dbReference>
<dbReference type="PROSITE" id="PS00074">
    <property type="entry name" value="GLFV_DEHYDROGENASE"/>
    <property type="match status" value="1"/>
</dbReference>
<dbReference type="PANTHER" id="PTHR11606:SF13">
    <property type="entry name" value="GLUTAMATE DEHYDROGENASE 1, MITOCHONDRIAL"/>
    <property type="match status" value="1"/>
</dbReference>
<dbReference type="InterPro" id="IPR046346">
    <property type="entry name" value="Aminoacid_DH-like_N_sf"/>
</dbReference>
<dbReference type="PRINTS" id="PR00082">
    <property type="entry name" value="GLFDHDRGNASE"/>
</dbReference>
<accession>A0ABT3G0L9</accession>
<evidence type="ECO:0000256" key="2">
    <source>
        <dbReference type="ARBA" id="ARBA00023002"/>
    </source>
</evidence>
<dbReference type="InterPro" id="IPR006095">
    <property type="entry name" value="Glu/Leu/Phe/Val/Trp_DH"/>
</dbReference>
<dbReference type="Pfam" id="PF02812">
    <property type="entry name" value="ELFV_dehydrog_N"/>
    <property type="match status" value="1"/>
</dbReference>
<dbReference type="PIRSF" id="PIRSF000185">
    <property type="entry name" value="Glu_DH"/>
    <property type="match status" value="1"/>
</dbReference>
<dbReference type="Gene3D" id="3.40.50.10860">
    <property type="entry name" value="Leucine Dehydrogenase, chain A, domain 1"/>
    <property type="match status" value="1"/>
</dbReference>
<dbReference type="InterPro" id="IPR033922">
    <property type="entry name" value="NAD_bind_Glu_DH"/>
</dbReference>
<sequence>MREELLRNPVFSMAATQFDLVADFLGLNDEIRERTKWPKRLITVTVPIRHDDGAVKVYFGHRVQHHLTRGPVKGGLRYHPNVDLGEVAALAMWMNWKCALMDLPFGGGKGGITCDPRKMSIGELERLTRRYTMEMIPFIGEDIDIMAPDMGTNEQTMAWMTDTYSTHAGRLIPGIVTGKPIGLQGSAGRTQATGHGVAFLACRALNKLGIKLTDATAIVQGFGNVGSHAAYGLSNSGVKITGISDVTGAIWNANGIDTRKLRDHVAARGSIAGFTEADPIDPALLLTQPCDILVPAATDMVITGDNAPQLKCRILAEGANGPTTPEADKVIDARGDIFVIPDILCNAGGVTVSYFEWVQNLQRFQWSEREVLTKLETMLESAFSRVLVFAERNKLSHRMAAQSLAVKTVADVKAQRGLFP</sequence>
<dbReference type="InterPro" id="IPR033524">
    <property type="entry name" value="Glu/Leu/Phe/Val_DH_AS"/>
</dbReference>
<dbReference type="InterPro" id="IPR006097">
    <property type="entry name" value="Glu/Leu/Phe/Val/Trp_DH_dimer"/>
</dbReference>
<comment type="similarity">
    <text evidence="1 3 4">Belongs to the Glu/Leu/Phe/Val dehydrogenases family.</text>
</comment>
<evidence type="ECO:0000256" key="4">
    <source>
        <dbReference type="RuleBase" id="RU004417"/>
    </source>
</evidence>
<evidence type="ECO:0000256" key="1">
    <source>
        <dbReference type="ARBA" id="ARBA00006382"/>
    </source>
</evidence>
<dbReference type="EMBL" id="JAPDDR010000003">
    <property type="protein sequence ID" value="MCW1913384.1"/>
    <property type="molecule type" value="Genomic_DNA"/>
</dbReference>
<dbReference type="Proteomes" id="UP001165653">
    <property type="component" value="Unassembled WGS sequence"/>
</dbReference>
<dbReference type="InterPro" id="IPR006096">
    <property type="entry name" value="Glu/Leu/Phe/Val/Trp_DH_C"/>
</dbReference>
<proteinExistence type="inferred from homology"/>
<dbReference type="PANTHER" id="PTHR11606">
    <property type="entry name" value="GLUTAMATE DEHYDROGENASE"/>
    <property type="match status" value="1"/>
</dbReference>
<dbReference type="Gene3D" id="3.40.50.720">
    <property type="entry name" value="NAD(P)-binding Rossmann-like Domain"/>
    <property type="match status" value="1"/>
</dbReference>
<evidence type="ECO:0000259" key="5">
    <source>
        <dbReference type="SMART" id="SM00839"/>
    </source>
</evidence>
<dbReference type="SUPFAM" id="SSF53223">
    <property type="entry name" value="Aminoacid dehydrogenase-like, N-terminal domain"/>
    <property type="match status" value="1"/>
</dbReference>
<dbReference type="RefSeq" id="WP_264512781.1">
    <property type="nucleotide sequence ID" value="NZ_JAPDDR010000003.1"/>
</dbReference>
<comment type="caution">
    <text evidence="6">The sequence shown here is derived from an EMBL/GenBank/DDBJ whole genome shotgun (WGS) entry which is preliminary data.</text>
</comment>
<dbReference type="InterPro" id="IPR036291">
    <property type="entry name" value="NAD(P)-bd_dom_sf"/>
</dbReference>
<dbReference type="CDD" id="cd01076">
    <property type="entry name" value="NAD_bind_1_Glu_DH"/>
    <property type="match status" value="1"/>
</dbReference>
<reference evidence="6" key="1">
    <citation type="submission" date="2022-10" db="EMBL/GenBank/DDBJ databases">
        <title>Luteolibacter sp. GHJ8, whole genome shotgun sequencing project.</title>
        <authorList>
            <person name="Zhao G."/>
            <person name="Shen L."/>
        </authorList>
    </citation>
    <scope>NUCLEOTIDE SEQUENCE</scope>
    <source>
        <strain evidence="6">GHJ8</strain>
    </source>
</reference>
<evidence type="ECO:0000313" key="7">
    <source>
        <dbReference type="Proteomes" id="UP001165653"/>
    </source>
</evidence>
<keyword evidence="7" id="KW-1185">Reference proteome</keyword>
<dbReference type="Pfam" id="PF00208">
    <property type="entry name" value="ELFV_dehydrog"/>
    <property type="match status" value="1"/>
</dbReference>
<evidence type="ECO:0000256" key="3">
    <source>
        <dbReference type="PIRNR" id="PIRNR000185"/>
    </source>
</evidence>
<keyword evidence="2 3" id="KW-0560">Oxidoreductase</keyword>
<feature type="domain" description="Glutamate/phenylalanine/leucine/valine/L-tryptophan dehydrogenase C-terminal" evidence="5">
    <location>
        <begin position="186"/>
        <end position="417"/>
    </location>
</feature>
<evidence type="ECO:0000313" key="6">
    <source>
        <dbReference type="EMBL" id="MCW1913384.1"/>
    </source>
</evidence>
<organism evidence="6 7">
    <name type="scientific">Luteolibacter rhizosphaerae</name>
    <dbReference type="NCBI Taxonomy" id="2989719"/>
    <lineage>
        <taxon>Bacteria</taxon>
        <taxon>Pseudomonadati</taxon>
        <taxon>Verrucomicrobiota</taxon>
        <taxon>Verrucomicrobiia</taxon>
        <taxon>Verrucomicrobiales</taxon>
        <taxon>Verrucomicrobiaceae</taxon>
        <taxon>Luteolibacter</taxon>
    </lineage>
</organism>
<name>A0ABT3G0L9_9BACT</name>